<name>A0ABV2PFS8_9BACI</name>
<dbReference type="RefSeq" id="WP_354470989.1">
    <property type="nucleotide sequence ID" value="NZ_JBEPSB010000002.1"/>
</dbReference>
<evidence type="ECO:0000313" key="2">
    <source>
        <dbReference type="Proteomes" id="UP001549363"/>
    </source>
</evidence>
<organism evidence="1 2">
    <name type="scientific">Lysinibacillus parviboronicapiens</name>
    <dbReference type="NCBI Taxonomy" id="436516"/>
    <lineage>
        <taxon>Bacteria</taxon>
        <taxon>Bacillati</taxon>
        <taxon>Bacillota</taxon>
        <taxon>Bacilli</taxon>
        <taxon>Bacillales</taxon>
        <taxon>Bacillaceae</taxon>
        <taxon>Lysinibacillus</taxon>
    </lineage>
</organism>
<dbReference type="GO" id="GO:0003677">
    <property type="term" value="F:DNA binding"/>
    <property type="evidence" value="ECO:0007669"/>
    <property type="project" value="UniProtKB-KW"/>
</dbReference>
<accession>A0ABV2PFS8</accession>
<protein>
    <submittedName>
        <fullName evidence="1">DNA-binding NarL/FixJ family response regulator</fullName>
    </submittedName>
</protein>
<sequence length="78" mass="9196">MVQVIGVFTELQRRVYALNYRIKEYEQKSAEVQKRISYVIGDREVEVLHRLLDGNSMRAIGKHMILSNTTIIRTKDWS</sequence>
<reference evidence="1 2" key="1">
    <citation type="submission" date="2024-06" db="EMBL/GenBank/DDBJ databases">
        <title>Sorghum-associated microbial communities from plants grown in Nebraska, USA.</title>
        <authorList>
            <person name="Schachtman D."/>
        </authorList>
    </citation>
    <scope>NUCLEOTIDE SEQUENCE [LARGE SCALE GENOMIC DNA]</scope>
    <source>
        <strain evidence="1 2">736</strain>
    </source>
</reference>
<dbReference type="Proteomes" id="UP001549363">
    <property type="component" value="Unassembled WGS sequence"/>
</dbReference>
<gene>
    <name evidence="1" type="ORF">ABIA69_000802</name>
</gene>
<proteinExistence type="predicted"/>
<keyword evidence="2" id="KW-1185">Reference proteome</keyword>
<comment type="caution">
    <text evidence="1">The sequence shown here is derived from an EMBL/GenBank/DDBJ whole genome shotgun (WGS) entry which is preliminary data.</text>
</comment>
<evidence type="ECO:0000313" key="1">
    <source>
        <dbReference type="EMBL" id="MET4559659.1"/>
    </source>
</evidence>
<dbReference type="EMBL" id="JBEPSB010000002">
    <property type="protein sequence ID" value="MET4559659.1"/>
    <property type="molecule type" value="Genomic_DNA"/>
</dbReference>
<keyword evidence="1" id="KW-0238">DNA-binding</keyword>